<evidence type="ECO:0000313" key="2">
    <source>
        <dbReference type="Proteomes" id="UP001362999"/>
    </source>
</evidence>
<dbReference type="EMBL" id="JAWWNJ010000003">
    <property type="protein sequence ID" value="KAK7059397.1"/>
    <property type="molecule type" value="Genomic_DNA"/>
</dbReference>
<gene>
    <name evidence="1" type="ORF">R3P38DRAFT_3167758</name>
</gene>
<dbReference type="Proteomes" id="UP001362999">
    <property type="component" value="Unassembled WGS sequence"/>
</dbReference>
<accession>A0AAW0E5W1</accession>
<organism evidence="1 2">
    <name type="scientific">Favolaschia claudopus</name>
    <dbReference type="NCBI Taxonomy" id="2862362"/>
    <lineage>
        <taxon>Eukaryota</taxon>
        <taxon>Fungi</taxon>
        <taxon>Dikarya</taxon>
        <taxon>Basidiomycota</taxon>
        <taxon>Agaricomycotina</taxon>
        <taxon>Agaricomycetes</taxon>
        <taxon>Agaricomycetidae</taxon>
        <taxon>Agaricales</taxon>
        <taxon>Marasmiineae</taxon>
        <taxon>Mycenaceae</taxon>
        <taxon>Favolaschia</taxon>
    </lineage>
</organism>
<protein>
    <submittedName>
        <fullName evidence="1">Uncharacterized protein</fullName>
    </submittedName>
</protein>
<name>A0AAW0E5W1_9AGAR</name>
<sequence length="98" mass="10579">MADILTAALSIPSATISKHISGSRRIVSRIDIWQNASFILVCCVLDASGQGVNAPDARQFTGEFFEYSSVGGVVGLERVVERVLTSLGERLVRRDLNA</sequence>
<dbReference type="AlphaFoldDB" id="A0AAW0E5W1"/>
<keyword evidence="2" id="KW-1185">Reference proteome</keyword>
<proteinExistence type="predicted"/>
<evidence type="ECO:0000313" key="1">
    <source>
        <dbReference type="EMBL" id="KAK7059397.1"/>
    </source>
</evidence>
<reference evidence="1 2" key="1">
    <citation type="journal article" date="2024" name="J Genomics">
        <title>Draft genome sequencing and assembly of Favolaschia claudopus CIRM-BRFM 2984 isolated from oak limbs.</title>
        <authorList>
            <person name="Navarro D."/>
            <person name="Drula E."/>
            <person name="Chaduli D."/>
            <person name="Cazenave R."/>
            <person name="Ahrendt S."/>
            <person name="Wang J."/>
            <person name="Lipzen A."/>
            <person name="Daum C."/>
            <person name="Barry K."/>
            <person name="Grigoriev I.V."/>
            <person name="Favel A."/>
            <person name="Rosso M.N."/>
            <person name="Martin F."/>
        </authorList>
    </citation>
    <scope>NUCLEOTIDE SEQUENCE [LARGE SCALE GENOMIC DNA]</scope>
    <source>
        <strain evidence="1 2">CIRM-BRFM 2984</strain>
    </source>
</reference>
<comment type="caution">
    <text evidence="1">The sequence shown here is derived from an EMBL/GenBank/DDBJ whole genome shotgun (WGS) entry which is preliminary data.</text>
</comment>